<sequence length="140" mass="15936">MQDHGMSQHEEKMAPNPIKRKPATQKLPKNQIQEINVYGGHEGIRPSKRSSKTEPPLIFQQPENSTSDSLPDSATGNDYRSLRRKYLLLEEESFNLGRETREIEDAVKSLEEEKLALLDELVVLEGLVDPSEMDTSRHLP</sequence>
<protein>
    <submittedName>
        <fullName evidence="3">Uncharacterized protein</fullName>
    </submittedName>
</protein>
<dbReference type="STRING" id="35608.A0A2U1L452"/>
<feature type="region of interest" description="Disordered" evidence="2">
    <location>
        <begin position="1"/>
        <end position="77"/>
    </location>
</feature>
<dbReference type="Proteomes" id="UP000245207">
    <property type="component" value="Unassembled WGS sequence"/>
</dbReference>
<proteinExistence type="predicted"/>
<feature type="compositionally biased region" description="Basic and acidic residues" evidence="2">
    <location>
        <begin position="1"/>
        <end position="13"/>
    </location>
</feature>
<organism evidence="3 4">
    <name type="scientific">Artemisia annua</name>
    <name type="common">Sweet wormwood</name>
    <dbReference type="NCBI Taxonomy" id="35608"/>
    <lineage>
        <taxon>Eukaryota</taxon>
        <taxon>Viridiplantae</taxon>
        <taxon>Streptophyta</taxon>
        <taxon>Embryophyta</taxon>
        <taxon>Tracheophyta</taxon>
        <taxon>Spermatophyta</taxon>
        <taxon>Magnoliopsida</taxon>
        <taxon>eudicotyledons</taxon>
        <taxon>Gunneridae</taxon>
        <taxon>Pentapetalae</taxon>
        <taxon>asterids</taxon>
        <taxon>campanulids</taxon>
        <taxon>Asterales</taxon>
        <taxon>Asteraceae</taxon>
        <taxon>Asteroideae</taxon>
        <taxon>Anthemideae</taxon>
        <taxon>Artemisiinae</taxon>
        <taxon>Artemisia</taxon>
    </lineage>
</organism>
<name>A0A2U1L452_ARTAN</name>
<gene>
    <name evidence="3" type="ORF">CTI12_AA532000</name>
</gene>
<feature type="compositionally biased region" description="Polar residues" evidence="2">
    <location>
        <begin position="61"/>
        <end position="77"/>
    </location>
</feature>
<evidence type="ECO:0000313" key="3">
    <source>
        <dbReference type="EMBL" id="PWA43749.1"/>
    </source>
</evidence>
<evidence type="ECO:0000256" key="2">
    <source>
        <dbReference type="SAM" id="MobiDB-lite"/>
    </source>
</evidence>
<dbReference type="PANTHER" id="PTHR37740">
    <property type="entry name" value="OS02G0193500 PROTEIN"/>
    <property type="match status" value="1"/>
</dbReference>
<evidence type="ECO:0000256" key="1">
    <source>
        <dbReference type="SAM" id="Coils"/>
    </source>
</evidence>
<dbReference type="EMBL" id="PKPP01011657">
    <property type="protein sequence ID" value="PWA43749.1"/>
    <property type="molecule type" value="Genomic_DNA"/>
</dbReference>
<reference evidence="3 4" key="1">
    <citation type="journal article" date="2018" name="Mol. Plant">
        <title>The genome of Artemisia annua provides insight into the evolution of Asteraceae family and artemisinin biosynthesis.</title>
        <authorList>
            <person name="Shen Q."/>
            <person name="Zhang L."/>
            <person name="Liao Z."/>
            <person name="Wang S."/>
            <person name="Yan T."/>
            <person name="Shi P."/>
            <person name="Liu M."/>
            <person name="Fu X."/>
            <person name="Pan Q."/>
            <person name="Wang Y."/>
            <person name="Lv Z."/>
            <person name="Lu X."/>
            <person name="Zhang F."/>
            <person name="Jiang W."/>
            <person name="Ma Y."/>
            <person name="Chen M."/>
            <person name="Hao X."/>
            <person name="Li L."/>
            <person name="Tang Y."/>
            <person name="Lv G."/>
            <person name="Zhou Y."/>
            <person name="Sun X."/>
            <person name="Brodelius P.E."/>
            <person name="Rose J.K.C."/>
            <person name="Tang K."/>
        </authorList>
    </citation>
    <scope>NUCLEOTIDE SEQUENCE [LARGE SCALE GENOMIC DNA]</scope>
    <source>
        <strain evidence="4">cv. Huhao1</strain>
        <tissue evidence="3">Leaf</tissue>
    </source>
</reference>
<dbReference type="AlphaFoldDB" id="A0A2U1L452"/>
<keyword evidence="1" id="KW-0175">Coiled coil</keyword>
<keyword evidence="4" id="KW-1185">Reference proteome</keyword>
<evidence type="ECO:0000313" key="4">
    <source>
        <dbReference type="Proteomes" id="UP000245207"/>
    </source>
</evidence>
<accession>A0A2U1L452</accession>
<comment type="caution">
    <text evidence="3">The sequence shown here is derived from an EMBL/GenBank/DDBJ whole genome shotgun (WGS) entry which is preliminary data.</text>
</comment>
<dbReference type="OrthoDB" id="1742859at2759"/>
<feature type="coiled-coil region" evidence="1">
    <location>
        <begin position="100"/>
        <end position="127"/>
    </location>
</feature>
<dbReference type="PANTHER" id="PTHR37740:SF1">
    <property type="entry name" value="OS02G0193500 PROTEIN"/>
    <property type="match status" value="1"/>
</dbReference>